<dbReference type="PROSITE" id="PS50088">
    <property type="entry name" value="ANK_REPEAT"/>
    <property type="match status" value="1"/>
</dbReference>
<dbReference type="AlphaFoldDB" id="G9ERL7"/>
<keyword evidence="1" id="KW-0040">ANK repeat</keyword>
<sequence length="463" mass="51204">MPNPSLNPFEVMDMLGKIYENSSQKNNSSKLEQKFATQQEHLNRLKVENDAFFNLINQLFAQKLELDRLRAALLDAAQEQGFDNIAQALNHTQNSFGQSPLQRAFQEQDFSLAKHLMDFGAEVRPIEKAAFEMALDSKAAKEAGFASTATADARHHPVKRFGLSLGIVMTASDGTFSQLSNIAPAYKLMTDSVASYANNNPGNDNFRKIADAYSFSNKTSAYSGSTAKNLQAGEQMAERIQSGKLTTIPIACKGHCMGLSIVPDGPGSKSGYMVFTNRGVGCNDNDCGTQIYRIDDLKKVDPKFINAVMNGHSNGTSHADIMKMVHRVADNKPPITHIPQQAQKYDNCSVANSRANIRGILLCQKAIEKNGFDNLSTQDHRDVKASYKDYSKAMRVEKVNELVSEIANNPQNPDLINLGKEYLKQHPKAPPEVREKLEKAIERGSKEVAREQRYEPPQMSSPG</sequence>
<evidence type="ECO:0000256" key="2">
    <source>
        <dbReference type="SAM" id="MobiDB-lite"/>
    </source>
</evidence>
<reference evidence="3 4" key="1">
    <citation type="journal article" date="2011" name="BMC Genomics">
        <title>Insight into cross-talk between intra-amoebal pathogens.</title>
        <authorList>
            <person name="Gimenez G."/>
            <person name="Bertelli C."/>
            <person name="Moliner C."/>
            <person name="Robert C."/>
            <person name="Raoult D."/>
            <person name="Fournier P.E."/>
            <person name="Greub G."/>
        </authorList>
    </citation>
    <scope>NUCLEOTIDE SEQUENCE [LARGE SCALE GENOMIC DNA]</scope>
    <source>
        <strain evidence="3 4">LLAP12</strain>
    </source>
</reference>
<dbReference type="InterPro" id="IPR049968">
    <property type="entry name" value="T4SS_AnkD"/>
</dbReference>
<dbReference type="Proteomes" id="UP000002770">
    <property type="component" value="Unassembled WGS sequence"/>
</dbReference>
<protein>
    <submittedName>
        <fullName evidence="3">Uncharacterized protein</fullName>
    </submittedName>
</protein>
<feature type="repeat" description="ANK" evidence="1">
    <location>
        <begin position="96"/>
        <end position="128"/>
    </location>
</feature>
<keyword evidence="4" id="KW-1185">Reference proteome</keyword>
<evidence type="ECO:0000256" key="1">
    <source>
        <dbReference type="PROSITE-ProRule" id="PRU00023"/>
    </source>
</evidence>
<dbReference type="InParanoid" id="G9ERL7"/>
<dbReference type="eggNOG" id="ENOG5030T11">
    <property type="taxonomic scope" value="Bacteria"/>
</dbReference>
<evidence type="ECO:0000313" key="4">
    <source>
        <dbReference type="Proteomes" id="UP000002770"/>
    </source>
</evidence>
<dbReference type="EMBL" id="JH413835">
    <property type="protein sequence ID" value="EHL30186.1"/>
    <property type="molecule type" value="Genomic_DNA"/>
</dbReference>
<evidence type="ECO:0000313" key="3">
    <source>
        <dbReference type="EMBL" id="EHL30186.1"/>
    </source>
</evidence>
<dbReference type="STRING" id="658187.LDG_7933"/>
<organism evidence="3 4">
    <name type="scientific">Legionella drancourtii LLAP12</name>
    <dbReference type="NCBI Taxonomy" id="658187"/>
    <lineage>
        <taxon>Bacteria</taxon>
        <taxon>Pseudomonadati</taxon>
        <taxon>Pseudomonadota</taxon>
        <taxon>Gammaproteobacteria</taxon>
        <taxon>Legionellales</taxon>
        <taxon>Legionellaceae</taxon>
        <taxon>Legionella</taxon>
    </lineage>
</organism>
<dbReference type="OrthoDB" id="5652925at2"/>
<dbReference type="InterPro" id="IPR002110">
    <property type="entry name" value="Ankyrin_rpt"/>
</dbReference>
<feature type="compositionally biased region" description="Basic and acidic residues" evidence="2">
    <location>
        <begin position="423"/>
        <end position="454"/>
    </location>
</feature>
<proteinExistence type="predicted"/>
<feature type="region of interest" description="Disordered" evidence="2">
    <location>
        <begin position="423"/>
        <end position="463"/>
    </location>
</feature>
<dbReference type="RefSeq" id="WP_006871823.1">
    <property type="nucleotide sequence ID" value="NZ_JH413835.1"/>
</dbReference>
<accession>G9ERL7</accession>
<dbReference type="HOGENOM" id="CLU_613638_0_0_6"/>
<name>G9ERL7_9GAMM</name>
<gene>
    <name evidence="3" type="ORF">LDG_7933</name>
</gene>
<dbReference type="NCBIfam" id="NF043020">
    <property type="entry name" value="T4SS_AnkD"/>
    <property type="match status" value="1"/>
</dbReference>